<dbReference type="Pfam" id="PF02297">
    <property type="entry name" value="COX6B"/>
    <property type="match status" value="1"/>
</dbReference>
<organism evidence="4 5">
    <name type="scientific">Trichogramma kaykai</name>
    <dbReference type="NCBI Taxonomy" id="54128"/>
    <lineage>
        <taxon>Eukaryota</taxon>
        <taxon>Metazoa</taxon>
        <taxon>Ecdysozoa</taxon>
        <taxon>Arthropoda</taxon>
        <taxon>Hexapoda</taxon>
        <taxon>Insecta</taxon>
        <taxon>Pterygota</taxon>
        <taxon>Neoptera</taxon>
        <taxon>Endopterygota</taxon>
        <taxon>Hymenoptera</taxon>
        <taxon>Apocrita</taxon>
        <taxon>Proctotrupomorpha</taxon>
        <taxon>Chalcidoidea</taxon>
        <taxon>Trichogrammatidae</taxon>
        <taxon>Trichogramma</taxon>
    </lineage>
</organism>
<keyword evidence="5" id="KW-1185">Reference proteome</keyword>
<dbReference type="GO" id="GO:0005739">
    <property type="term" value="C:mitochondrion"/>
    <property type="evidence" value="ECO:0007669"/>
    <property type="project" value="UniProtKB-SubCell"/>
</dbReference>
<proteinExistence type="predicted"/>
<dbReference type="InterPro" id="IPR042289">
    <property type="entry name" value="COA6"/>
</dbReference>
<dbReference type="PANTHER" id="PTHR46690">
    <property type="entry name" value="CYTOCHROME C OXIDASE ASSEMBLY FACTOR 6 HOMOLOG"/>
    <property type="match status" value="1"/>
</dbReference>
<dbReference type="PANTHER" id="PTHR46690:SF1">
    <property type="entry name" value="CYTOCHROME C OXIDASE ASSEMBLY FACTOR 6 HOMOLOG"/>
    <property type="match status" value="1"/>
</dbReference>
<dbReference type="InterPro" id="IPR036549">
    <property type="entry name" value="CX6/COA6-like_sf"/>
</dbReference>
<dbReference type="PROSITE" id="PS51808">
    <property type="entry name" value="CHCH"/>
    <property type="match status" value="1"/>
</dbReference>
<reference evidence="4 5" key="1">
    <citation type="journal article" date="2024" name="bioRxiv">
        <title>A reference genome for Trichogramma kaykai: A tiny desert-dwelling parasitoid wasp with competing sex-ratio distorters.</title>
        <authorList>
            <person name="Culotta J."/>
            <person name="Lindsey A.R."/>
        </authorList>
    </citation>
    <scope>NUCLEOTIDE SEQUENCE [LARGE SCALE GENOMIC DNA]</scope>
    <source>
        <strain evidence="4 5">KSX58</strain>
    </source>
</reference>
<evidence type="ECO:0000256" key="1">
    <source>
        <dbReference type="ARBA" id="ARBA00004173"/>
    </source>
</evidence>
<evidence type="ECO:0000256" key="3">
    <source>
        <dbReference type="ARBA" id="ARBA00023157"/>
    </source>
</evidence>
<accession>A0ABD2WBR9</accession>
<dbReference type="InterPro" id="IPR048280">
    <property type="entry name" value="COX6B-like"/>
</dbReference>
<name>A0ABD2WBR9_9HYME</name>
<dbReference type="Proteomes" id="UP001627154">
    <property type="component" value="Unassembled WGS sequence"/>
</dbReference>
<evidence type="ECO:0000313" key="4">
    <source>
        <dbReference type="EMBL" id="KAL3390443.1"/>
    </source>
</evidence>
<protein>
    <recommendedName>
        <fullName evidence="6">Cytochrome c oxidase assembly factor 6 homolog</fullName>
    </recommendedName>
</protein>
<dbReference type="SUPFAM" id="SSF47694">
    <property type="entry name" value="Cytochrome c oxidase subunit h"/>
    <property type="match status" value="1"/>
</dbReference>
<comment type="subcellular location">
    <subcellularLocation>
        <location evidence="1">Mitochondrion</location>
    </subcellularLocation>
</comment>
<keyword evidence="2" id="KW-0496">Mitochondrion</keyword>
<evidence type="ECO:0000313" key="5">
    <source>
        <dbReference type="Proteomes" id="UP001627154"/>
    </source>
</evidence>
<gene>
    <name evidence="4" type="ORF">TKK_014605</name>
</gene>
<dbReference type="Gene3D" id="1.10.10.140">
    <property type="entry name" value="Cytochrome c oxidase, subunit VIb"/>
    <property type="match status" value="1"/>
</dbReference>
<evidence type="ECO:0008006" key="6">
    <source>
        <dbReference type="Google" id="ProtNLM"/>
    </source>
</evidence>
<dbReference type="EMBL" id="JBJJXI010000117">
    <property type="protein sequence ID" value="KAL3390443.1"/>
    <property type="molecule type" value="Genomic_DNA"/>
</dbReference>
<dbReference type="AlphaFoldDB" id="A0ABD2WBR9"/>
<sequence length="103" mass="12502">MSFPNKEDRKKCWDNRDAYWTCLDTKKSEDMCTEFRKLYEQFCPSQWVKHFDKRRGYLVFKEKLEKEGFAKDIESQVPSSCSDLILRRRSFHAFSPQRFSTIN</sequence>
<comment type="caution">
    <text evidence="4">The sequence shown here is derived from an EMBL/GenBank/DDBJ whole genome shotgun (WGS) entry which is preliminary data.</text>
</comment>
<keyword evidence="3" id="KW-1015">Disulfide bond</keyword>
<evidence type="ECO:0000256" key="2">
    <source>
        <dbReference type="ARBA" id="ARBA00023128"/>
    </source>
</evidence>